<gene>
    <name evidence="2" type="ORF">UCREL1_4751</name>
</gene>
<name>M7TE97_EUTLA</name>
<dbReference type="Proteomes" id="UP000012174">
    <property type="component" value="Unassembled WGS sequence"/>
</dbReference>
<evidence type="ECO:0000313" key="3">
    <source>
        <dbReference type="Proteomes" id="UP000012174"/>
    </source>
</evidence>
<protein>
    <submittedName>
        <fullName evidence="2">Uncharacterized protein</fullName>
    </submittedName>
</protein>
<keyword evidence="3" id="KW-1185">Reference proteome</keyword>
<keyword evidence="1" id="KW-0732">Signal</keyword>
<dbReference type="AlphaFoldDB" id="M7TE97"/>
<sequence>MQFTLSSVLAILAVSTVTAMPADSSEANAPLAKRDWTGSCQGGCCQSGSGVIPPICATCTQGSCSIQGALCGASGDGDVVCQGGSG</sequence>
<accession>M7TE97</accession>
<evidence type="ECO:0000313" key="2">
    <source>
        <dbReference type="EMBL" id="EMR68241.1"/>
    </source>
</evidence>
<dbReference type="EMBL" id="KB706277">
    <property type="protein sequence ID" value="EMR68241.1"/>
    <property type="molecule type" value="Genomic_DNA"/>
</dbReference>
<proteinExistence type="predicted"/>
<feature type="chain" id="PRO_5004085571" evidence="1">
    <location>
        <begin position="20"/>
        <end position="86"/>
    </location>
</feature>
<evidence type="ECO:0000256" key="1">
    <source>
        <dbReference type="SAM" id="SignalP"/>
    </source>
</evidence>
<organism evidence="2 3">
    <name type="scientific">Eutypa lata (strain UCR-EL1)</name>
    <name type="common">Grapevine dieback disease fungus</name>
    <name type="synonym">Eutypa armeniacae</name>
    <dbReference type="NCBI Taxonomy" id="1287681"/>
    <lineage>
        <taxon>Eukaryota</taxon>
        <taxon>Fungi</taxon>
        <taxon>Dikarya</taxon>
        <taxon>Ascomycota</taxon>
        <taxon>Pezizomycotina</taxon>
        <taxon>Sordariomycetes</taxon>
        <taxon>Xylariomycetidae</taxon>
        <taxon>Xylariales</taxon>
        <taxon>Diatrypaceae</taxon>
        <taxon>Eutypa</taxon>
    </lineage>
</organism>
<dbReference type="HOGENOM" id="CLU_2497899_0_0_1"/>
<feature type="signal peptide" evidence="1">
    <location>
        <begin position="1"/>
        <end position="19"/>
    </location>
</feature>
<dbReference type="KEGG" id="ela:UCREL1_4751"/>
<reference evidence="3" key="1">
    <citation type="journal article" date="2013" name="Genome Announc.">
        <title>Draft genome sequence of the grapevine dieback fungus Eutypa lata UCR-EL1.</title>
        <authorList>
            <person name="Blanco-Ulate B."/>
            <person name="Rolshausen P.E."/>
            <person name="Cantu D."/>
        </authorList>
    </citation>
    <scope>NUCLEOTIDE SEQUENCE [LARGE SCALE GENOMIC DNA]</scope>
    <source>
        <strain evidence="3">UCR-EL1</strain>
    </source>
</reference>